<reference evidence="1" key="1">
    <citation type="journal article" date="2019" name="bioRxiv">
        <title>The Genome of the Zebra Mussel, Dreissena polymorpha: A Resource for Invasive Species Research.</title>
        <authorList>
            <person name="McCartney M.A."/>
            <person name="Auch B."/>
            <person name="Kono T."/>
            <person name="Mallez S."/>
            <person name="Zhang Y."/>
            <person name="Obille A."/>
            <person name="Becker A."/>
            <person name="Abrahante J.E."/>
            <person name="Garbe J."/>
            <person name="Badalamenti J.P."/>
            <person name="Herman A."/>
            <person name="Mangelson H."/>
            <person name="Liachko I."/>
            <person name="Sullivan S."/>
            <person name="Sone E.D."/>
            <person name="Koren S."/>
            <person name="Silverstein K.A.T."/>
            <person name="Beckman K.B."/>
            <person name="Gohl D.M."/>
        </authorList>
    </citation>
    <scope>NUCLEOTIDE SEQUENCE</scope>
    <source>
        <strain evidence="1">Duluth1</strain>
        <tissue evidence="1">Whole animal</tissue>
    </source>
</reference>
<comment type="caution">
    <text evidence="1">The sequence shown here is derived from an EMBL/GenBank/DDBJ whole genome shotgun (WGS) entry which is preliminary data.</text>
</comment>
<sequence length="75" mass="8059">MKEAKTEQCIIVDQEMTAGRGKKAYSTLETFTKTSQPKASVISDANGNFLTESAVVLKGGLNTAVTSTTIRFNQT</sequence>
<accession>A0A9D4H7Z8</accession>
<dbReference type="AlphaFoldDB" id="A0A9D4H7Z8"/>
<name>A0A9D4H7Z8_DREPO</name>
<dbReference type="Proteomes" id="UP000828390">
    <property type="component" value="Unassembled WGS sequence"/>
</dbReference>
<reference evidence="1" key="2">
    <citation type="submission" date="2020-11" db="EMBL/GenBank/DDBJ databases">
        <authorList>
            <person name="McCartney M.A."/>
            <person name="Auch B."/>
            <person name="Kono T."/>
            <person name="Mallez S."/>
            <person name="Becker A."/>
            <person name="Gohl D.M."/>
            <person name="Silverstein K.A.T."/>
            <person name="Koren S."/>
            <person name="Bechman K.B."/>
            <person name="Herman A."/>
            <person name="Abrahante J.E."/>
            <person name="Garbe J."/>
        </authorList>
    </citation>
    <scope>NUCLEOTIDE SEQUENCE</scope>
    <source>
        <strain evidence="1">Duluth1</strain>
        <tissue evidence="1">Whole animal</tissue>
    </source>
</reference>
<proteinExistence type="predicted"/>
<keyword evidence="2" id="KW-1185">Reference proteome</keyword>
<protein>
    <submittedName>
        <fullName evidence="1">Uncharacterized protein</fullName>
    </submittedName>
</protein>
<dbReference type="EMBL" id="JAIWYP010000005">
    <property type="protein sequence ID" value="KAH3826952.1"/>
    <property type="molecule type" value="Genomic_DNA"/>
</dbReference>
<evidence type="ECO:0000313" key="2">
    <source>
        <dbReference type="Proteomes" id="UP000828390"/>
    </source>
</evidence>
<evidence type="ECO:0000313" key="1">
    <source>
        <dbReference type="EMBL" id="KAH3826952.1"/>
    </source>
</evidence>
<organism evidence="1 2">
    <name type="scientific">Dreissena polymorpha</name>
    <name type="common">Zebra mussel</name>
    <name type="synonym">Mytilus polymorpha</name>
    <dbReference type="NCBI Taxonomy" id="45954"/>
    <lineage>
        <taxon>Eukaryota</taxon>
        <taxon>Metazoa</taxon>
        <taxon>Spiralia</taxon>
        <taxon>Lophotrochozoa</taxon>
        <taxon>Mollusca</taxon>
        <taxon>Bivalvia</taxon>
        <taxon>Autobranchia</taxon>
        <taxon>Heteroconchia</taxon>
        <taxon>Euheterodonta</taxon>
        <taxon>Imparidentia</taxon>
        <taxon>Neoheterodontei</taxon>
        <taxon>Myida</taxon>
        <taxon>Dreissenoidea</taxon>
        <taxon>Dreissenidae</taxon>
        <taxon>Dreissena</taxon>
    </lineage>
</organism>
<gene>
    <name evidence="1" type="ORF">DPMN_128879</name>
</gene>